<evidence type="ECO:0000256" key="1">
    <source>
        <dbReference type="ARBA" id="ARBA00022574"/>
    </source>
</evidence>
<dbReference type="OMA" id="KGDQYIT"/>
<keyword evidence="1 3" id="KW-0853">WD repeat</keyword>
<dbReference type="GeneID" id="27687559"/>
<dbReference type="Pfam" id="PF00400">
    <property type="entry name" value="WD40"/>
    <property type="match status" value="4"/>
</dbReference>
<name>A0A0L0HHP2_SPIPD</name>
<dbReference type="VEuPathDB" id="FungiDB:SPPG_04087"/>
<feature type="compositionally biased region" description="Basic and acidic residues" evidence="4">
    <location>
        <begin position="22"/>
        <end position="43"/>
    </location>
</feature>
<dbReference type="SUPFAM" id="SSF50978">
    <property type="entry name" value="WD40 repeat-like"/>
    <property type="match status" value="1"/>
</dbReference>
<dbReference type="InterPro" id="IPR001680">
    <property type="entry name" value="WD40_rpt"/>
</dbReference>
<dbReference type="GO" id="GO:0005634">
    <property type="term" value="C:nucleus"/>
    <property type="evidence" value="ECO:0007669"/>
    <property type="project" value="TreeGrafter"/>
</dbReference>
<dbReference type="Gene3D" id="2.130.10.10">
    <property type="entry name" value="YVTN repeat-like/Quinoprotein amine dehydrogenase"/>
    <property type="match status" value="2"/>
</dbReference>
<evidence type="ECO:0000256" key="2">
    <source>
        <dbReference type="ARBA" id="ARBA00022737"/>
    </source>
</evidence>
<evidence type="ECO:0000313" key="6">
    <source>
        <dbReference type="Proteomes" id="UP000053201"/>
    </source>
</evidence>
<feature type="region of interest" description="Disordered" evidence="4">
    <location>
        <begin position="486"/>
        <end position="533"/>
    </location>
</feature>
<dbReference type="InterPro" id="IPR051858">
    <property type="entry name" value="WD_repeat_GAD-1"/>
</dbReference>
<feature type="compositionally biased region" description="Basic and acidic residues" evidence="4">
    <location>
        <begin position="508"/>
        <end position="519"/>
    </location>
</feature>
<dbReference type="EMBL" id="KQ257455">
    <property type="protein sequence ID" value="KND00991.1"/>
    <property type="molecule type" value="Genomic_DNA"/>
</dbReference>
<feature type="repeat" description="WD" evidence="3">
    <location>
        <begin position="323"/>
        <end position="364"/>
    </location>
</feature>
<dbReference type="InParanoid" id="A0A0L0HHP2"/>
<dbReference type="InterPro" id="IPR015943">
    <property type="entry name" value="WD40/YVTN_repeat-like_dom_sf"/>
</dbReference>
<keyword evidence="2" id="KW-0677">Repeat</keyword>
<dbReference type="GO" id="GO:0035861">
    <property type="term" value="C:site of double-strand break"/>
    <property type="evidence" value="ECO:0007669"/>
    <property type="project" value="TreeGrafter"/>
</dbReference>
<feature type="compositionally biased region" description="Basic and acidic residues" evidence="4">
    <location>
        <begin position="81"/>
        <end position="92"/>
    </location>
</feature>
<evidence type="ECO:0000313" key="5">
    <source>
        <dbReference type="EMBL" id="KND00991.1"/>
    </source>
</evidence>
<dbReference type="PANTHER" id="PTHR16017:SF0">
    <property type="entry name" value="WD REPEAT-CONTAINING PROTEIN 70"/>
    <property type="match status" value="1"/>
</dbReference>
<keyword evidence="6" id="KW-1185">Reference proteome</keyword>
<dbReference type="InterPro" id="IPR020472">
    <property type="entry name" value="WD40_PAC1"/>
</dbReference>
<evidence type="ECO:0000256" key="3">
    <source>
        <dbReference type="PROSITE-ProRule" id="PRU00221"/>
    </source>
</evidence>
<dbReference type="PANTHER" id="PTHR16017">
    <property type="entry name" value="GASTRULATION DEFECTIVE PROTEIN 1-RELATED"/>
    <property type="match status" value="1"/>
</dbReference>
<dbReference type="eggNOG" id="KOG0772">
    <property type="taxonomic scope" value="Eukaryota"/>
</dbReference>
<accession>A0A0L0HHP2</accession>
<dbReference type="SMART" id="SM00320">
    <property type="entry name" value="WD40"/>
    <property type="match status" value="6"/>
</dbReference>
<feature type="region of interest" description="Disordered" evidence="4">
    <location>
        <begin position="17"/>
        <end position="108"/>
    </location>
</feature>
<dbReference type="InterPro" id="IPR036322">
    <property type="entry name" value="WD40_repeat_dom_sf"/>
</dbReference>
<feature type="repeat" description="WD" evidence="3">
    <location>
        <begin position="125"/>
        <end position="157"/>
    </location>
</feature>
<dbReference type="PROSITE" id="PS50082">
    <property type="entry name" value="WD_REPEATS_2"/>
    <property type="match status" value="4"/>
</dbReference>
<organism evidence="5 6">
    <name type="scientific">Spizellomyces punctatus (strain DAOM BR117)</name>
    <dbReference type="NCBI Taxonomy" id="645134"/>
    <lineage>
        <taxon>Eukaryota</taxon>
        <taxon>Fungi</taxon>
        <taxon>Fungi incertae sedis</taxon>
        <taxon>Chytridiomycota</taxon>
        <taxon>Chytridiomycota incertae sedis</taxon>
        <taxon>Chytridiomycetes</taxon>
        <taxon>Spizellomycetales</taxon>
        <taxon>Spizellomycetaceae</taxon>
        <taxon>Spizellomyces</taxon>
    </lineage>
</organism>
<protein>
    <submittedName>
        <fullName evidence="5">Uncharacterized protein</fullName>
    </submittedName>
</protein>
<gene>
    <name evidence="5" type="ORF">SPPG_04087</name>
</gene>
<dbReference type="FunCoup" id="A0A0L0HHP2">
    <property type="interactions" value="844"/>
</dbReference>
<feature type="repeat" description="WD" evidence="3">
    <location>
        <begin position="276"/>
        <end position="308"/>
    </location>
</feature>
<dbReference type="AlphaFoldDB" id="A0A0L0HHP2"/>
<sequence length="605" mass="66444">MASEEELRMMEAMGLPVGFGAKPKDRSIHAKVAFEETRRKTESEATSAPGGTTKDTPKQLKPNINQSIDRQESSAGDGANSEEKSGMNHDDAANDDEDEDEDHESDSDIAAHDADTLPLSHQAGLKDHERTVCALSVDPSGARFVTGGRDCFVKLWDFHGMDASLRPFRSFEAASGNPIRDVQFSTTGDQILVASTSAQAKLYDRDGIELEEYVKGDPYIRDMRHTKGHVAALTGCRWHPHDKATFLTSSLDSTIRIWDVATKRAQKQVISVKSKLPGGKTAISSAAYSPDAKLIAGGASDGALRLWNTNGPFLKPTHTIEGAHMSGAAMTSVCFSLTNNLLATRAMDDTLKLWDIRKFTTAVASVTGLVNFFEETNVVFSPNDRYILTGTSVKKDEGAGKLCIFERDTLTKVQEIDIARSSVVRVQWHGRINQILTGVGDGSVQVLYDPLVSLSGVKVALSKRPKQRAADDIDLYSDDTSRPILTPHALPMFRDDQPKSTKRRREKLRSDSVATRKPDMPLSGPGRGGKLGTNLTQHILKGIIKDTSRDEDPREAILKHAKDAEENPYWIAPAYQKNQPKAIYAEQVYEDEDEAARAAAKKRRQ</sequence>
<dbReference type="RefSeq" id="XP_016609030.1">
    <property type="nucleotide sequence ID" value="XM_016752334.1"/>
</dbReference>
<reference evidence="5 6" key="1">
    <citation type="submission" date="2009-08" db="EMBL/GenBank/DDBJ databases">
        <title>The Genome Sequence of Spizellomyces punctatus strain DAOM BR117.</title>
        <authorList>
            <consortium name="The Broad Institute Genome Sequencing Platform"/>
            <person name="Russ C."/>
            <person name="Cuomo C."/>
            <person name="Shea T."/>
            <person name="Young S.K."/>
            <person name="Zeng Q."/>
            <person name="Koehrsen M."/>
            <person name="Haas B."/>
            <person name="Borodovsky M."/>
            <person name="Guigo R."/>
            <person name="Alvarado L."/>
            <person name="Berlin A."/>
            <person name="Bochicchio J."/>
            <person name="Borenstein D."/>
            <person name="Chapman S."/>
            <person name="Chen Z."/>
            <person name="Engels R."/>
            <person name="Freedman E."/>
            <person name="Gellesch M."/>
            <person name="Goldberg J."/>
            <person name="Griggs A."/>
            <person name="Gujja S."/>
            <person name="Heiman D."/>
            <person name="Hepburn T."/>
            <person name="Howarth C."/>
            <person name="Jen D."/>
            <person name="Larson L."/>
            <person name="Lewis B."/>
            <person name="Mehta T."/>
            <person name="Park D."/>
            <person name="Pearson M."/>
            <person name="Roberts A."/>
            <person name="Saif S."/>
            <person name="Shenoy N."/>
            <person name="Sisk P."/>
            <person name="Stolte C."/>
            <person name="Sykes S."/>
            <person name="Thomson T."/>
            <person name="Walk T."/>
            <person name="White J."/>
            <person name="Yandava C."/>
            <person name="Burger G."/>
            <person name="Gray M.W."/>
            <person name="Holland P.W.H."/>
            <person name="King N."/>
            <person name="Lang F.B.F."/>
            <person name="Roger A.J."/>
            <person name="Ruiz-Trillo I."/>
            <person name="Lander E."/>
            <person name="Nusbaum C."/>
        </authorList>
    </citation>
    <scope>NUCLEOTIDE SEQUENCE [LARGE SCALE GENOMIC DNA]</scope>
    <source>
        <strain evidence="5 6">DAOM BR117</strain>
    </source>
</reference>
<evidence type="ECO:0000256" key="4">
    <source>
        <dbReference type="SAM" id="MobiDB-lite"/>
    </source>
</evidence>
<feature type="repeat" description="WD" evidence="3">
    <location>
        <begin position="226"/>
        <end position="268"/>
    </location>
</feature>
<dbReference type="STRING" id="645134.A0A0L0HHP2"/>
<dbReference type="OrthoDB" id="10264376at2759"/>
<dbReference type="Proteomes" id="UP000053201">
    <property type="component" value="Unassembled WGS sequence"/>
</dbReference>
<feature type="compositionally biased region" description="Polar residues" evidence="4">
    <location>
        <begin position="44"/>
        <end position="54"/>
    </location>
</feature>
<dbReference type="CDD" id="cd00200">
    <property type="entry name" value="WD40"/>
    <property type="match status" value="1"/>
</dbReference>
<dbReference type="PRINTS" id="PR00320">
    <property type="entry name" value="GPROTEINBRPT"/>
</dbReference>
<dbReference type="PROSITE" id="PS50294">
    <property type="entry name" value="WD_REPEATS_REGION"/>
    <property type="match status" value="3"/>
</dbReference>
<feature type="compositionally biased region" description="Acidic residues" evidence="4">
    <location>
        <begin position="93"/>
        <end position="107"/>
    </location>
</feature>
<proteinExistence type="predicted"/>